<name>A0A3M6QHK9_9BURK</name>
<evidence type="ECO:0000259" key="1">
    <source>
        <dbReference type="Pfam" id="PF01323"/>
    </source>
</evidence>
<feature type="domain" description="DSBA-like thioredoxin" evidence="1">
    <location>
        <begin position="8"/>
        <end position="193"/>
    </location>
</feature>
<dbReference type="RefSeq" id="WP_122231900.1">
    <property type="nucleotide sequence ID" value="NZ_RDQO01000008.1"/>
</dbReference>
<dbReference type="EMBL" id="RDQO01000008">
    <property type="protein sequence ID" value="RMX02584.1"/>
    <property type="molecule type" value="Genomic_DNA"/>
</dbReference>
<dbReference type="GO" id="GO:0016491">
    <property type="term" value="F:oxidoreductase activity"/>
    <property type="evidence" value="ECO:0007669"/>
    <property type="project" value="InterPro"/>
</dbReference>
<protein>
    <submittedName>
        <fullName evidence="2">DsbA family protein</fullName>
    </submittedName>
</protein>
<evidence type="ECO:0000313" key="2">
    <source>
        <dbReference type="EMBL" id="RMX02584.1"/>
    </source>
</evidence>
<organism evidence="2 3">
    <name type="scientific">Corticibacter populi</name>
    <dbReference type="NCBI Taxonomy" id="1550736"/>
    <lineage>
        <taxon>Bacteria</taxon>
        <taxon>Pseudomonadati</taxon>
        <taxon>Pseudomonadota</taxon>
        <taxon>Betaproteobacteria</taxon>
        <taxon>Burkholderiales</taxon>
        <taxon>Comamonadaceae</taxon>
        <taxon>Corticibacter</taxon>
    </lineage>
</organism>
<dbReference type="AlphaFoldDB" id="A0A3M6QHK9"/>
<dbReference type="InterPro" id="IPR036249">
    <property type="entry name" value="Thioredoxin-like_sf"/>
</dbReference>
<comment type="caution">
    <text evidence="2">The sequence shown here is derived from an EMBL/GenBank/DDBJ whole genome shotgun (WGS) entry which is preliminary data.</text>
</comment>
<dbReference type="Pfam" id="PF01323">
    <property type="entry name" value="DSBA"/>
    <property type="match status" value="1"/>
</dbReference>
<reference evidence="2 3" key="1">
    <citation type="submission" date="2018-10" db="EMBL/GenBank/DDBJ databases">
        <title>Draft genome of Cortibacter populi DSM10536.</title>
        <authorList>
            <person name="Bernier A.-M."/>
            <person name="Bernard K."/>
        </authorList>
    </citation>
    <scope>NUCLEOTIDE SEQUENCE [LARGE SCALE GENOMIC DNA]</scope>
    <source>
        <strain evidence="2 3">DSM 105136</strain>
    </source>
</reference>
<dbReference type="OrthoDB" id="9813770at2"/>
<dbReference type="PANTHER" id="PTHR13887">
    <property type="entry name" value="GLUTATHIONE S-TRANSFERASE KAPPA"/>
    <property type="match status" value="1"/>
</dbReference>
<dbReference type="Proteomes" id="UP000278006">
    <property type="component" value="Unassembled WGS sequence"/>
</dbReference>
<dbReference type="InterPro" id="IPR001853">
    <property type="entry name" value="DSBA-like_thioredoxin_dom"/>
</dbReference>
<dbReference type="Gene3D" id="3.40.30.10">
    <property type="entry name" value="Glutaredoxin"/>
    <property type="match status" value="1"/>
</dbReference>
<dbReference type="CDD" id="cd03025">
    <property type="entry name" value="DsbA_FrnE_like"/>
    <property type="match status" value="1"/>
</dbReference>
<dbReference type="PANTHER" id="PTHR13887:SF51">
    <property type="entry name" value="DSBA FAMILY PROTEIN"/>
    <property type="match status" value="1"/>
</dbReference>
<proteinExistence type="predicted"/>
<accession>A0A3M6QHK9</accession>
<evidence type="ECO:0000313" key="3">
    <source>
        <dbReference type="Proteomes" id="UP000278006"/>
    </source>
</evidence>
<sequence>MQKQPLKTVHYLFDPLCGWCYGASAALDALARGGDVQLHLMPSGLFAGNGARRMTRDFADYAWDNDQRIQLLTGQPFSETYRRCVLADHLQMFDSGPATMALTAVALTAPEQELAALKAMQRARYVDGRNITEPATLAAVLQGLGLEAAAVLLCTPSAEPLEVNRSRVGQARQLMQAMGARGVPTFVLETGGRCQLLQAGAAFTQPEALVEQVVAT</sequence>
<keyword evidence="3" id="KW-1185">Reference proteome</keyword>
<gene>
    <name evidence="2" type="ORF">D8I35_18215</name>
</gene>
<dbReference type="SUPFAM" id="SSF52833">
    <property type="entry name" value="Thioredoxin-like"/>
    <property type="match status" value="1"/>
</dbReference>